<dbReference type="KEGG" id="skn:SKUN_0073"/>
<evidence type="ECO:0000256" key="1">
    <source>
        <dbReference type="ARBA" id="ARBA00001784"/>
    </source>
</evidence>
<accession>A0A0K2JEX6</accession>
<evidence type="ECO:0000256" key="5">
    <source>
        <dbReference type="ARBA" id="ARBA00020164"/>
    </source>
</evidence>
<comment type="similarity">
    <text evidence="3">Belongs to the alpha-acetolactate decarboxylase family.</text>
</comment>
<dbReference type="PANTHER" id="PTHR35524">
    <property type="entry name" value="ALPHA-ACETOLACTATE DECARBOXYLASE"/>
    <property type="match status" value="1"/>
</dbReference>
<name>A0A0K2JEX6_SPIKU</name>
<evidence type="ECO:0000256" key="7">
    <source>
        <dbReference type="ARBA" id="ARBA00023061"/>
    </source>
</evidence>
<organism evidence="9 10">
    <name type="scientific">Spiroplasma kunkelii CR2-3x</name>
    <dbReference type="NCBI Taxonomy" id="273035"/>
    <lineage>
        <taxon>Bacteria</taxon>
        <taxon>Bacillati</taxon>
        <taxon>Mycoplasmatota</taxon>
        <taxon>Mollicutes</taxon>
        <taxon>Entomoplasmatales</taxon>
        <taxon>Spiroplasmataceae</taxon>
        <taxon>Spiroplasma</taxon>
    </lineage>
</organism>
<keyword evidence="10" id="KW-1185">Reference proteome</keyword>
<evidence type="ECO:0000256" key="8">
    <source>
        <dbReference type="ARBA" id="ARBA00023239"/>
    </source>
</evidence>
<keyword evidence="8" id="KW-0456">Lyase</keyword>
<evidence type="ECO:0000313" key="9">
    <source>
        <dbReference type="EMBL" id="ALA96998.1"/>
    </source>
</evidence>
<dbReference type="Pfam" id="PF03306">
    <property type="entry name" value="AAL_decarboxy"/>
    <property type="match status" value="1"/>
</dbReference>
<dbReference type="GO" id="GO:0045151">
    <property type="term" value="P:acetoin biosynthetic process"/>
    <property type="evidence" value="ECO:0007669"/>
    <property type="project" value="UniProtKB-KW"/>
</dbReference>
<reference evidence="9 10" key="1">
    <citation type="journal article" date="2015" name="Genome Announc.">
        <title>Complete Genome Sequence of Spiroplasma kunkelii Strain CR2-3x, Causal Agent of Corn Stunt Disease in Zea mays L.</title>
        <authorList>
            <person name="Davis R.E."/>
            <person name="Shao J."/>
            <person name="Dally E.L."/>
            <person name="Zhao Y."/>
            <person name="Gasparich G.E."/>
            <person name="Gaynor B.J."/>
            <person name="Athey J.C."/>
            <person name="Harrison N.A."/>
            <person name="Donofrio N."/>
        </authorList>
    </citation>
    <scope>NUCLEOTIDE SEQUENCE [LARGE SCALE GENOMIC DNA]</scope>
    <source>
        <strain evidence="9 10">CR2-3x</strain>
    </source>
</reference>
<evidence type="ECO:0000313" key="10">
    <source>
        <dbReference type="Proteomes" id="UP000062963"/>
    </source>
</evidence>
<sequence>MIQKFSNVYQFSTIISLAAGNFDGMIKLVTLLKQGNFGLGTFDHLDGELIVLDGVGYQFVEITHILYFWFLQFWKVNFF</sequence>
<evidence type="ECO:0000256" key="6">
    <source>
        <dbReference type="ARBA" id="ARBA00022793"/>
    </source>
</evidence>
<dbReference type="SUPFAM" id="SSF117856">
    <property type="entry name" value="AF0104/ALDC/Ptd012-like"/>
    <property type="match status" value="1"/>
</dbReference>
<dbReference type="Proteomes" id="UP000062963">
    <property type="component" value="Chromosome"/>
</dbReference>
<dbReference type="InterPro" id="IPR005128">
    <property type="entry name" value="Acetolactate_a_deCO2ase"/>
</dbReference>
<dbReference type="PANTHER" id="PTHR35524:SF1">
    <property type="entry name" value="ALPHA-ACETOLACTATE DECARBOXYLASE"/>
    <property type="match status" value="1"/>
</dbReference>
<protein>
    <recommendedName>
        <fullName evidence="5">Alpha-acetolactate decarboxylase</fullName>
        <ecNumber evidence="4">4.1.1.5</ecNumber>
    </recommendedName>
</protein>
<dbReference type="EC" id="4.1.1.5" evidence="4"/>
<dbReference type="GO" id="GO:0047605">
    <property type="term" value="F:acetolactate decarboxylase activity"/>
    <property type="evidence" value="ECO:0007669"/>
    <property type="project" value="UniProtKB-EC"/>
</dbReference>
<dbReference type="EMBL" id="CP010899">
    <property type="protein sequence ID" value="ALA96998.1"/>
    <property type="molecule type" value="Genomic_DNA"/>
</dbReference>
<evidence type="ECO:0000256" key="2">
    <source>
        <dbReference type="ARBA" id="ARBA00005170"/>
    </source>
</evidence>
<dbReference type="AlphaFoldDB" id="A0A0K2JEX6"/>
<evidence type="ECO:0000256" key="3">
    <source>
        <dbReference type="ARBA" id="ARBA00007106"/>
    </source>
</evidence>
<dbReference type="Gene3D" id="3.30.1330.80">
    <property type="entry name" value="Hypothetical protein, similar to alpha- acetolactate decarboxylase, domain 2"/>
    <property type="match status" value="1"/>
</dbReference>
<proteinExistence type="inferred from homology"/>
<gene>
    <name evidence="9" type="ORF">SKUN_0073</name>
</gene>
<evidence type="ECO:0000256" key="4">
    <source>
        <dbReference type="ARBA" id="ARBA00013204"/>
    </source>
</evidence>
<comment type="catalytic activity">
    <reaction evidence="1">
        <text>(2S)-2-acetolactate + H(+) = (R)-acetoin + CO2</text>
        <dbReference type="Rhea" id="RHEA:21580"/>
        <dbReference type="ChEBI" id="CHEBI:15378"/>
        <dbReference type="ChEBI" id="CHEBI:15686"/>
        <dbReference type="ChEBI" id="CHEBI:16526"/>
        <dbReference type="ChEBI" id="CHEBI:58476"/>
        <dbReference type="EC" id="4.1.1.5"/>
    </reaction>
</comment>
<dbReference type="PATRIC" id="fig|273035.7.peg.87"/>
<dbReference type="RefSeq" id="WP_053390377.1">
    <property type="nucleotide sequence ID" value="NZ_CP010899.1"/>
</dbReference>
<keyword evidence="7" id="KW-0005">Acetoin biosynthesis</keyword>
<dbReference type="UniPathway" id="UPA00626">
    <property type="reaction ID" value="UER00678"/>
</dbReference>
<comment type="pathway">
    <text evidence="2">Polyol metabolism; (R,R)-butane-2,3-diol biosynthesis; (R,R)-butane-2,3-diol from pyruvate: step 2/3.</text>
</comment>
<keyword evidence="6" id="KW-0210">Decarboxylase</keyword>